<evidence type="ECO:0000256" key="1">
    <source>
        <dbReference type="SAM" id="Phobius"/>
    </source>
</evidence>
<dbReference type="Proteomes" id="UP000014174">
    <property type="component" value="Unassembled WGS sequence"/>
</dbReference>
<gene>
    <name evidence="2" type="ORF">ADIARSV_0413</name>
</gene>
<evidence type="ECO:0008006" key="4">
    <source>
        <dbReference type="Google" id="ProtNLM"/>
    </source>
</evidence>
<dbReference type="EMBL" id="AQPN01000014">
    <property type="protein sequence ID" value="EOR96413.1"/>
    <property type="molecule type" value="Genomic_DNA"/>
</dbReference>
<dbReference type="AlphaFoldDB" id="R9GXL0"/>
<dbReference type="Gene3D" id="3.40.50.300">
    <property type="entry name" value="P-loop containing nucleotide triphosphate hydrolases"/>
    <property type="match status" value="1"/>
</dbReference>
<evidence type="ECO:0000313" key="3">
    <source>
        <dbReference type="Proteomes" id="UP000014174"/>
    </source>
</evidence>
<dbReference type="SUPFAM" id="SSF52540">
    <property type="entry name" value="P-loop containing nucleoside triphosphate hydrolases"/>
    <property type="match status" value="1"/>
</dbReference>
<protein>
    <recommendedName>
        <fullName evidence="4">NACHT domain-containing protein</fullName>
    </recommendedName>
</protein>
<proteinExistence type="predicted"/>
<feature type="transmembrane region" description="Helical" evidence="1">
    <location>
        <begin position="21"/>
        <end position="45"/>
    </location>
</feature>
<keyword evidence="3" id="KW-1185">Reference proteome</keyword>
<sequence>MKLAIMNFLTDLPLTSIPKELGYVIIALILLSTITDIPLFIYNFFVPFFKLIGLKADSTTENLKTPSNRRKIPITALLEKKLICTHQKICDTYLQPLLSYKQKNVSWFINRQSDNDETEEYIPHFEKFDSREIEHLFDKTTFTVICGLPGTGKSSVVFDFLNKELKGDSIDFLVYFNITEIKTTAPALLEGISDNSFELLWKNVLYAVNRFSSNVKHRPSPNLISYFINYGKCYFILDDCDDRQHIHNLMELFNNYLDIYHKHNKNFKIIITTRAQQVKTEQRIITLKPLNISEAEAFFYNLANRLHIKLNTQDFFDIVEGGKSLLSFRNKYTQNPLFIEIVIYIIKERGFRNLKDIFQKSVATVYREFIKTLSTKGNQISYDKFYPKFCLLGYLAAARNLIEFEFNLIEESFAGYNEVDIEFLHTNGLLIRRNIGGKNWYSFIHLTIRDVLYIDYIVSQSKFDIFANVNYLGEEFIYYLREEIRHTNQYWELAKHNIRLAINVQNADFIKKISNNSLLSFQIQIIGNALQHFVFDKDDKTEPKEIVQFIKSVPGWEKYLDQCLLEIVQKQSFIIHHAASILLQLKPTLISAFLFEQVKEGKYHKNVAGLINEQNLVITRMFSQIMETPTFTPDMLTLWSFLLSSKISPNSTYAKWFLKNLHIIPDSFLNSLLIDSHIVNNIVLPNYENTSVEKSIALNHALRNHIWGWVFVPKGSYSRSNASLYNHWSFLVKIQPNILLITAKDHYAAEMKSLQSIAKQLMSFEQLDIAYRFFSKSDTDFFNPHAIIGLGSSLTRGISYEAYKENNKGKLFFAHIPSKNTSISKQIDTGNFKQNVIYHEFKHL</sequence>
<organism evidence="2 3">
    <name type="scientific">Arcticibacter svalbardensis MN12-7</name>
    <dbReference type="NCBI Taxonomy" id="1150600"/>
    <lineage>
        <taxon>Bacteria</taxon>
        <taxon>Pseudomonadati</taxon>
        <taxon>Bacteroidota</taxon>
        <taxon>Sphingobacteriia</taxon>
        <taxon>Sphingobacteriales</taxon>
        <taxon>Sphingobacteriaceae</taxon>
        <taxon>Arcticibacter</taxon>
    </lineage>
</organism>
<comment type="caution">
    <text evidence="2">The sequence shown here is derived from an EMBL/GenBank/DDBJ whole genome shotgun (WGS) entry which is preliminary data.</text>
</comment>
<dbReference type="RefSeq" id="WP_016193663.1">
    <property type="nucleotide sequence ID" value="NZ_AQPN01000014.1"/>
</dbReference>
<evidence type="ECO:0000313" key="2">
    <source>
        <dbReference type="EMBL" id="EOR96413.1"/>
    </source>
</evidence>
<keyword evidence="1" id="KW-0812">Transmembrane</keyword>
<accession>R9GXL0</accession>
<keyword evidence="1" id="KW-0472">Membrane</keyword>
<name>R9GXL0_9SPHI</name>
<reference evidence="2 3" key="1">
    <citation type="journal article" date="2013" name="Genome Announc.">
        <title>Draft Genome Sequence of Arcticibacter svalbardensis Strain MN12-7T, a Member of the Family Sphingobacteriaceae Isolated from an Arctic Soil Sample.</title>
        <authorList>
            <person name="Shivaji S."/>
            <person name="Ara S."/>
            <person name="Prasad S."/>
            <person name="Manasa B.P."/>
            <person name="Begum Z."/>
            <person name="Singh A."/>
            <person name="Kumar Pinnaka A."/>
        </authorList>
    </citation>
    <scope>NUCLEOTIDE SEQUENCE [LARGE SCALE GENOMIC DNA]</scope>
    <source>
        <strain evidence="2 3">MN12-7</strain>
    </source>
</reference>
<keyword evidence="1" id="KW-1133">Transmembrane helix</keyword>
<dbReference type="InterPro" id="IPR027417">
    <property type="entry name" value="P-loop_NTPase"/>
</dbReference>